<evidence type="ECO:0000256" key="1">
    <source>
        <dbReference type="ARBA" id="ARBA00001971"/>
    </source>
</evidence>
<evidence type="ECO:0000256" key="2">
    <source>
        <dbReference type="ARBA" id="ARBA00004167"/>
    </source>
</evidence>
<keyword evidence="9 14" id="KW-0560">Oxidoreductase</keyword>
<keyword evidence="7 13" id="KW-0479">Metal-binding</keyword>
<dbReference type="PANTHER" id="PTHR46300">
    <property type="entry name" value="P450, PUTATIVE (EUROFUNG)-RELATED-RELATED"/>
    <property type="match status" value="1"/>
</dbReference>
<dbReference type="InterPro" id="IPR050364">
    <property type="entry name" value="Cytochrome_P450_fung"/>
</dbReference>
<dbReference type="AlphaFoldDB" id="A0A9P7EIY3"/>
<keyword evidence="12 15" id="KW-0472">Membrane</keyword>
<dbReference type="GO" id="GO:0004497">
    <property type="term" value="F:monooxygenase activity"/>
    <property type="evidence" value="ECO:0007669"/>
    <property type="project" value="UniProtKB-KW"/>
</dbReference>
<dbReference type="PRINTS" id="PR00463">
    <property type="entry name" value="EP450I"/>
</dbReference>
<evidence type="ECO:0000256" key="10">
    <source>
        <dbReference type="ARBA" id="ARBA00023004"/>
    </source>
</evidence>
<dbReference type="GO" id="GO:0016020">
    <property type="term" value="C:membrane"/>
    <property type="evidence" value="ECO:0007669"/>
    <property type="project" value="UniProtKB-SubCell"/>
</dbReference>
<dbReference type="GO" id="GO:0020037">
    <property type="term" value="F:heme binding"/>
    <property type="evidence" value="ECO:0007669"/>
    <property type="project" value="InterPro"/>
</dbReference>
<dbReference type="Gene3D" id="1.10.630.10">
    <property type="entry name" value="Cytochrome P450"/>
    <property type="match status" value="1"/>
</dbReference>
<organism evidence="16 17">
    <name type="scientific">Suillus subaureus</name>
    <dbReference type="NCBI Taxonomy" id="48587"/>
    <lineage>
        <taxon>Eukaryota</taxon>
        <taxon>Fungi</taxon>
        <taxon>Dikarya</taxon>
        <taxon>Basidiomycota</taxon>
        <taxon>Agaricomycotina</taxon>
        <taxon>Agaricomycetes</taxon>
        <taxon>Agaricomycetidae</taxon>
        <taxon>Boletales</taxon>
        <taxon>Suillineae</taxon>
        <taxon>Suillaceae</taxon>
        <taxon>Suillus</taxon>
    </lineage>
</organism>
<dbReference type="PANTHER" id="PTHR46300:SF2">
    <property type="entry name" value="CYTOCHROME P450 MONOOXYGENASE ALNH-RELATED"/>
    <property type="match status" value="1"/>
</dbReference>
<keyword evidence="10 13" id="KW-0408">Iron</keyword>
<comment type="subcellular location">
    <subcellularLocation>
        <location evidence="2">Membrane</location>
        <topology evidence="2">Single-pass membrane protein</topology>
    </subcellularLocation>
</comment>
<keyword evidence="17" id="KW-1185">Reference proteome</keyword>
<evidence type="ECO:0000256" key="8">
    <source>
        <dbReference type="ARBA" id="ARBA00022989"/>
    </source>
</evidence>
<evidence type="ECO:0000256" key="3">
    <source>
        <dbReference type="ARBA" id="ARBA00005179"/>
    </source>
</evidence>
<evidence type="ECO:0000256" key="14">
    <source>
        <dbReference type="RuleBase" id="RU000461"/>
    </source>
</evidence>
<comment type="cofactor">
    <cofactor evidence="1 13">
        <name>heme</name>
        <dbReference type="ChEBI" id="CHEBI:30413"/>
    </cofactor>
</comment>
<dbReference type="Proteomes" id="UP000807769">
    <property type="component" value="Unassembled WGS sequence"/>
</dbReference>
<keyword evidence="5 13" id="KW-0349">Heme</keyword>
<accession>A0A9P7EIY3</accession>
<dbReference type="GO" id="GO:0005506">
    <property type="term" value="F:iron ion binding"/>
    <property type="evidence" value="ECO:0007669"/>
    <property type="project" value="InterPro"/>
</dbReference>
<protein>
    <submittedName>
        <fullName evidence="16">Cytochrome P450</fullName>
    </submittedName>
</protein>
<name>A0A9P7EIY3_9AGAM</name>
<comment type="caution">
    <text evidence="16">The sequence shown here is derived from an EMBL/GenBank/DDBJ whole genome shotgun (WGS) entry which is preliminary data.</text>
</comment>
<dbReference type="EMBL" id="JABBWG010000005">
    <property type="protein sequence ID" value="KAG1822476.1"/>
    <property type="molecule type" value="Genomic_DNA"/>
</dbReference>
<dbReference type="GeneID" id="64633473"/>
<dbReference type="InterPro" id="IPR002401">
    <property type="entry name" value="Cyt_P450_E_grp-I"/>
</dbReference>
<gene>
    <name evidence="16" type="ORF">BJ212DRAFT_1476903</name>
</gene>
<evidence type="ECO:0000256" key="11">
    <source>
        <dbReference type="ARBA" id="ARBA00023033"/>
    </source>
</evidence>
<keyword evidence="11 14" id="KW-0503">Monooxygenase</keyword>
<comment type="pathway">
    <text evidence="3">Secondary metabolite biosynthesis.</text>
</comment>
<dbReference type="CDD" id="cd11065">
    <property type="entry name" value="CYP64-like"/>
    <property type="match status" value="1"/>
</dbReference>
<dbReference type="GO" id="GO:0016705">
    <property type="term" value="F:oxidoreductase activity, acting on paired donors, with incorporation or reduction of molecular oxygen"/>
    <property type="evidence" value="ECO:0007669"/>
    <property type="project" value="InterPro"/>
</dbReference>
<feature type="binding site" description="axial binding residue" evidence="13">
    <location>
        <position position="449"/>
    </location>
    <ligand>
        <name>heme</name>
        <dbReference type="ChEBI" id="CHEBI:30413"/>
    </ligand>
    <ligandPart>
        <name>Fe</name>
        <dbReference type="ChEBI" id="CHEBI:18248"/>
    </ligandPart>
</feature>
<dbReference type="OrthoDB" id="2789670at2759"/>
<dbReference type="InterPro" id="IPR036396">
    <property type="entry name" value="Cyt_P450_sf"/>
</dbReference>
<comment type="similarity">
    <text evidence="4 14">Belongs to the cytochrome P450 family.</text>
</comment>
<evidence type="ECO:0000256" key="6">
    <source>
        <dbReference type="ARBA" id="ARBA00022692"/>
    </source>
</evidence>
<dbReference type="PROSITE" id="PS00086">
    <property type="entry name" value="CYTOCHROME_P450"/>
    <property type="match status" value="1"/>
</dbReference>
<evidence type="ECO:0000256" key="5">
    <source>
        <dbReference type="ARBA" id="ARBA00022617"/>
    </source>
</evidence>
<evidence type="ECO:0000256" key="7">
    <source>
        <dbReference type="ARBA" id="ARBA00022723"/>
    </source>
</evidence>
<evidence type="ECO:0000313" key="16">
    <source>
        <dbReference type="EMBL" id="KAG1822476.1"/>
    </source>
</evidence>
<evidence type="ECO:0000256" key="12">
    <source>
        <dbReference type="ARBA" id="ARBA00023136"/>
    </source>
</evidence>
<dbReference type="InterPro" id="IPR001128">
    <property type="entry name" value="Cyt_P450"/>
</dbReference>
<keyword evidence="8 15" id="KW-1133">Transmembrane helix</keyword>
<proteinExistence type="inferred from homology"/>
<evidence type="ECO:0000313" key="17">
    <source>
        <dbReference type="Proteomes" id="UP000807769"/>
    </source>
</evidence>
<evidence type="ECO:0000256" key="9">
    <source>
        <dbReference type="ARBA" id="ARBA00023002"/>
    </source>
</evidence>
<dbReference type="InterPro" id="IPR017972">
    <property type="entry name" value="Cyt_P450_CS"/>
</dbReference>
<evidence type="ECO:0000256" key="15">
    <source>
        <dbReference type="SAM" id="Phobius"/>
    </source>
</evidence>
<dbReference type="Pfam" id="PF00067">
    <property type="entry name" value="p450"/>
    <property type="match status" value="1"/>
</dbReference>
<sequence length="523" mass="58780">MAPAVDGHLAILAGIPLSFVAVTVLSRFIKKRQNNPSLPPGPVPLPLLGNVLSIDPQEPWLTYTKWGATYGDLVFVRNIGEEMVVVNSQYIAEALLDKRSRIYSDRPYLATLKPYGLSINFAFLGYGDEWRLCRRLFHQTFRPESAVKFRSMQIRRAREMVINLIDDPRHYHDHFATFSLSVVMSAVYGYDASTRDDPLVRTVVKALNPGTAVLTPERALMLKTFPFLLKLPDWCWGSSIKRSARASTERVNQMADMPFQYVQQHMADSSFVAQSSMVAENLRRMETQEETSKPALENALKKAATTAIGASYDTTEAILMVFVLAMVLYPEVQKRAQAEIDSVIDRDRLPTFEDRTSLPYIDAVVRETFRWQPVAPLGIPHAALSDDVYDGYFIPKGAIITYNTWGITRDEKRYPDASRFIPERFIDVGGALTDDDPAQYVFGFGRRICPGRYTADASTWSVIVTMLATLDISSAKDDQGKVISFTPTFTTGVARCPVVFPCSISARSHIHSDLVDDWRTAEF</sequence>
<dbReference type="RefSeq" id="XP_041196882.1">
    <property type="nucleotide sequence ID" value="XM_041339457.1"/>
</dbReference>
<evidence type="ECO:0000256" key="4">
    <source>
        <dbReference type="ARBA" id="ARBA00010617"/>
    </source>
</evidence>
<reference evidence="16" key="1">
    <citation type="journal article" date="2020" name="New Phytol.">
        <title>Comparative genomics reveals dynamic genome evolution in host specialist ectomycorrhizal fungi.</title>
        <authorList>
            <person name="Lofgren L.A."/>
            <person name="Nguyen N.H."/>
            <person name="Vilgalys R."/>
            <person name="Ruytinx J."/>
            <person name="Liao H.L."/>
            <person name="Branco S."/>
            <person name="Kuo A."/>
            <person name="LaButti K."/>
            <person name="Lipzen A."/>
            <person name="Andreopoulos W."/>
            <person name="Pangilinan J."/>
            <person name="Riley R."/>
            <person name="Hundley H."/>
            <person name="Na H."/>
            <person name="Barry K."/>
            <person name="Grigoriev I.V."/>
            <person name="Stajich J.E."/>
            <person name="Kennedy P.G."/>
        </authorList>
    </citation>
    <scope>NUCLEOTIDE SEQUENCE</scope>
    <source>
        <strain evidence="16">MN1</strain>
    </source>
</reference>
<keyword evidence="6 15" id="KW-0812">Transmembrane</keyword>
<feature type="transmembrane region" description="Helical" evidence="15">
    <location>
        <begin position="9"/>
        <end position="29"/>
    </location>
</feature>
<dbReference type="SUPFAM" id="SSF48264">
    <property type="entry name" value="Cytochrome P450"/>
    <property type="match status" value="1"/>
</dbReference>
<evidence type="ECO:0000256" key="13">
    <source>
        <dbReference type="PIRSR" id="PIRSR602401-1"/>
    </source>
</evidence>